<keyword evidence="2" id="KW-1185">Reference proteome</keyword>
<dbReference type="AlphaFoldDB" id="A0A183J237"/>
<accession>A0A183J237</accession>
<evidence type="ECO:0000313" key="1">
    <source>
        <dbReference type="EMBL" id="VDP27470.1"/>
    </source>
</evidence>
<reference evidence="1 2" key="2">
    <citation type="submission" date="2018-11" db="EMBL/GenBank/DDBJ databases">
        <authorList>
            <consortium name="Pathogen Informatics"/>
        </authorList>
    </citation>
    <scope>NUCLEOTIDE SEQUENCE [LARGE SCALE GENOMIC DNA]</scope>
</reference>
<dbReference type="Proteomes" id="UP000270296">
    <property type="component" value="Unassembled WGS sequence"/>
</dbReference>
<evidence type="ECO:0000313" key="2">
    <source>
        <dbReference type="Proteomes" id="UP000270296"/>
    </source>
</evidence>
<dbReference type="WBParaSite" id="SBAD_0001028701-mRNA-1">
    <property type="protein sequence ID" value="SBAD_0001028701-mRNA-1"/>
    <property type="gene ID" value="SBAD_0001028701"/>
</dbReference>
<organism evidence="3">
    <name type="scientific">Soboliphyme baturini</name>
    <dbReference type="NCBI Taxonomy" id="241478"/>
    <lineage>
        <taxon>Eukaryota</taxon>
        <taxon>Metazoa</taxon>
        <taxon>Ecdysozoa</taxon>
        <taxon>Nematoda</taxon>
        <taxon>Enoplea</taxon>
        <taxon>Dorylaimia</taxon>
        <taxon>Dioctophymatida</taxon>
        <taxon>Dioctophymatoidea</taxon>
        <taxon>Soboliphymatidae</taxon>
        <taxon>Soboliphyme</taxon>
    </lineage>
</organism>
<sequence length="72" mass="8119">MLPRLQLVEGDEQFLIADFSQSAPTTYAAPGDPDDVRADNSDGIYSMMSTPKIHSPLQFSNNPFKEFPFNYF</sequence>
<dbReference type="EMBL" id="UZAM01013376">
    <property type="protein sequence ID" value="VDP27470.1"/>
    <property type="molecule type" value="Genomic_DNA"/>
</dbReference>
<reference evidence="3" key="1">
    <citation type="submission" date="2016-06" db="UniProtKB">
        <authorList>
            <consortium name="WormBaseParasite"/>
        </authorList>
    </citation>
    <scope>IDENTIFICATION</scope>
</reference>
<evidence type="ECO:0000313" key="3">
    <source>
        <dbReference type="WBParaSite" id="SBAD_0001028701-mRNA-1"/>
    </source>
</evidence>
<name>A0A183J237_9BILA</name>
<proteinExistence type="predicted"/>
<gene>
    <name evidence="1" type="ORF">SBAD_LOCUS9935</name>
</gene>
<protein>
    <submittedName>
        <fullName evidence="3">AGC-kinase C-terminal domain-containing protein</fullName>
    </submittedName>
</protein>